<dbReference type="eggNOG" id="COG4591">
    <property type="taxonomic scope" value="Bacteria"/>
</dbReference>
<dbReference type="RefSeq" id="WP_015795141.1">
    <property type="nucleotide sequence ID" value="NC_013131.1"/>
</dbReference>
<feature type="region of interest" description="Disordered" evidence="6">
    <location>
        <begin position="1"/>
        <end position="27"/>
    </location>
</feature>
<feature type="domain" description="ABC3 transporter permease C-terminal" evidence="8">
    <location>
        <begin position="812"/>
        <end position="929"/>
    </location>
</feature>
<evidence type="ECO:0000313" key="9">
    <source>
        <dbReference type="EMBL" id="ACU75412.1"/>
    </source>
</evidence>
<keyword evidence="3 7" id="KW-0812">Transmembrane</keyword>
<feature type="transmembrane region" description="Helical" evidence="7">
    <location>
        <begin position="419"/>
        <end position="440"/>
    </location>
</feature>
<protein>
    <recommendedName>
        <fullName evidence="8">ABC3 transporter permease C-terminal domain-containing protein</fullName>
    </recommendedName>
</protein>
<dbReference type="Pfam" id="PF02687">
    <property type="entry name" value="FtsX"/>
    <property type="match status" value="1"/>
</dbReference>
<feature type="transmembrane region" description="Helical" evidence="7">
    <location>
        <begin position="377"/>
        <end position="398"/>
    </location>
</feature>
<evidence type="ECO:0000259" key="8">
    <source>
        <dbReference type="Pfam" id="PF02687"/>
    </source>
</evidence>
<dbReference type="AlphaFoldDB" id="C7PYC2"/>
<sequence length="940" mass="95110">MPRQSASVTTDAGASPPPGLHPVRRGVPGRRIRSGLRAEAVPLALVAVLVFAASLTAAAAPARLTALADRALRQNVGAASFDDRSLAFDATVTNTAASGAAFSDMQDALGGRLTQPLTKVLTGVSHTYRAFYVPTVGTAISMPGGVPDRVALVDDSRSAHLIRYVAGVAPESASSQALLSDPDHQIAIGVSSKASAVLHLPIGAVVQFGGPGIGADGTPRPPETGVVSGLFEAAEPVAGLGPDDSAFFSQNDTLLAPRITVTGGANPLSYWAGAFLVSDSGLAGVVHAGGGVQIQARWRRTADTAALTVAGTKQLGRDLQHLEQSGVEDLCEPAVLQQTSCEGLVGPVGDQHITDGLTGLFAVFHGRRLAAAALESFGVASLLAVELASVFAAARLVAARRTATVILQRARGASRRQAAAPLVAESVLVIVPVTVLGRLVGGSGQLWPSLLVAAFAVAAIPATVLVTAELTAASGDRRRRGGAVVLSKAKRRTAEGVLAALAIAGVVSLRSRGVAGTIAGGSVDPVLATVPVLLGMLVAVLAVKAVPPAATGAVRLVGRGRGRSAAAWLGLASAAERGQTRAVALTVLVLTLGGAVFGGVVVKTLDRGQAAAADRLGADAVVHAPTLTADVLNRLKSLPGVRMEPVLALDRSTVDDDGGQHVIRFIGVGPGLVPSLPAGADPDGTVPVLASPAAARNFPDGTFTISLLSKEINFRISSTLPTDPGGPVRAALDDPSVAYVVLPAAELGPDAGVTTPTAAALYGPVSSARIRAALADAAPDTTQIEVRSEQLAEMRSDGLSRSLAGVFEACTALSAAFAILVVMLELAGTARERGRTVSFLRTMGLPSRSAAAITAVQLVPTAMAAALSGALLGAALPWLLGPALDMTPFTDSYPPPIRVDMTSTALLGLALLAVVAIAAAAEALLSRRRRTSEVLRLGGE</sequence>
<feature type="transmembrane region" description="Helical" evidence="7">
    <location>
        <begin position="803"/>
        <end position="828"/>
    </location>
</feature>
<dbReference type="InParanoid" id="C7PYC2"/>
<comment type="subcellular location">
    <subcellularLocation>
        <location evidence="1">Cell membrane</location>
        <topology evidence="1">Multi-pass membrane protein</topology>
    </subcellularLocation>
</comment>
<dbReference type="STRING" id="479433.Caci_6566"/>
<dbReference type="HOGENOM" id="CLU_294364_0_0_11"/>
<evidence type="ECO:0000256" key="7">
    <source>
        <dbReference type="SAM" id="Phobius"/>
    </source>
</evidence>
<keyword evidence="4 7" id="KW-1133">Transmembrane helix</keyword>
<feature type="transmembrane region" description="Helical" evidence="7">
    <location>
        <begin position="849"/>
        <end position="881"/>
    </location>
</feature>
<keyword evidence="5 7" id="KW-0472">Membrane</keyword>
<evidence type="ECO:0000256" key="1">
    <source>
        <dbReference type="ARBA" id="ARBA00004651"/>
    </source>
</evidence>
<evidence type="ECO:0000256" key="2">
    <source>
        <dbReference type="ARBA" id="ARBA00022475"/>
    </source>
</evidence>
<name>C7PYC2_CATAD</name>
<feature type="transmembrane region" description="Helical" evidence="7">
    <location>
        <begin position="493"/>
        <end position="511"/>
    </location>
</feature>
<proteinExistence type="predicted"/>
<evidence type="ECO:0000256" key="5">
    <source>
        <dbReference type="ARBA" id="ARBA00023136"/>
    </source>
</evidence>
<dbReference type="Proteomes" id="UP000000851">
    <property type="component" value="Chromosome"/>
</dbReference>
<accession>C7PYC2</accession>
<feature type="transmembrane region" description="Helical" evidence="7">
    <location>
        <begin position="582"/>
        <end position="602"/>
    </location>
</feature>
<feature type="transmembrane region" description="Helical" evidence="7">
    <location>
        <begin position="901"/>
        <end position="925"/>
    </location>
</feature>
<gene>
    <name evidence="9" type="ordered locus">Caci_6566</name>
</gene>
<evidence type="ECO:0000313" key="10">
    <source>
        <dbReference type="Proteomes" id="UP000000851"/>
    </source>
</evidence>
<feature type="transmembrane region" description="Helical" evidence="7">
    <location>
        <begin position="446"/>
        <end position="472"/>
    </location>
</feature>
<evidence type="ECO:0000256" key="6">
    <source>
        <dbReference type="SAM" id="MobiDB-lite"/>
    </source>
</evidence>
<feature type="compositionally biased region" description="Polar residues" evidence="6">
    <location>
        <begin position="1"/>
        <end position="12"/>
    </location>
</feature>
<organism evidence="9 10">
    <name type="scientific">Catenulispora acidiphila (strain DSM 44928 / JCM 14897 / NBRC 102108 / NRRL B-24433 / ID139908)</name>
    <dbReference type="NCBI Taxonomy" id="479433"/>
    <lineage>
        <taxon>Bacteria</taxon>
        <taxon>Bacillati</taxon>
        <taxon>Actinomycetota</taxon>
        <taxon>Actinomycetes</taxon>
        <taxon>Catenulisporales</taxon>
        <taxon>Catenulisporaceae</taxon>
        <taxon>Catenulispora</taxon>
    </lineage>
</organism>
<keyword evidence="2" id="KW-1003">Cell membrane</keyword>
<dbReference type="InterPro" id="IPR003838">
    <property type="entry name" value="ABC3_permease_C"/>
</dbReference>
<feature type="transmembrane region" description="Helical" evidence="7">
    <location>
        <begin position="526"/>
        <end position="546"/>
    </location>
</feature>
<dbReference type="KEGG" id="cai:Caci_6566"/>
<dbReference type="EMBL" id="CP001700">
    <property type="protein sequence ID" value="ACU75412.1"/>
    <property type="molecule type" value="Genomic_DNA"/>
</dbReference>
<keyword evidence="10" id="KW-1185">Reference proteome</keyword>
<feature type="transmembrane region" description="Helical" evidence="7">
    <location>
        <begin position="40"/>
        <end position="60"/>
    </location>
</feature>
<dbReference type="OrthoDB" id="3929441at2"/>
<dbReference type="GO" id="GO:0005886">
    <property type="term" value="C:plasma membrane"/>
    <property type="evidence" value="ECO:0007669"/>
    <property type="project" value="UniProtKB-SubCell"/>
</dbReference>
<reference evidence="9 10" key="1">
    <citation type="journal article" date="2009" name="Stand. Genomic Sci.">
        <title>Complete genome sequence of Catenulispora acidiphila type strain (ID 139908).</title>
        <authorList>
            <person name="Copeland A."/>
            <person name="Lapidus A."/>
            <person name="Glavina Del Rio T."/>
            <person name="Nolan M."/>
            <person name="Lucas S."/>
            <person name="Chen F."/>
            <person name="Tice H."/>
            <person name="Cheng J.F."/>
            <person name="Bruce D."/>
            <person name="Goodwin L."/>
            <person name="Pitluck S."/>
            <person name="Mikhailova N."/>
            <person name="Pati A."/>
            <person name="Ivanova N."/>
            <person name="Mavromatis K."/>
            <person name="Chen A."/>
            <person name="Palaniappan K."/>
            <person name="Chain P."/>
            <person name="Land M."/>
            <person name="Hauser L."/>
            <person name="Chang Y.J."/>
            <person name="Jeffries C.D."/>
            <person name="Chertkov O."/>
            <person name="Brettin T."/>
            <person name="Detter J.C."/>
            <person name="Han C."/>
            <person name="Ali Z."/>
            <person name="Tindall B.J."/>
            <person name="Goker M."/>
            <person name="Bristow J."/>
            <person name="Eisen J.A."/>
            <person name="Markowitz V."/>
            <person name="Hugenholtz P."/>
            <person name="Kyrpides N.C."/>
            <person name="Klenk H.P."/>
        </authorList>
    </citation>
    <scope>NUCLEOTIDE SEQUENCE [LARGE SCALE GENOMIC DNA]</scope>
    <source>
        <strain evidence="10">DSM 44928 / JCM 14897 / NBRC 102108 / NRRL B-24433 / ID139908</strain>
    </source>
</reference>
<evidence type="ECO:0000256" key="3">
    <source>
        <dbReference type="ARBA" id="ARBA00022692"/>
    </source>
</evidence>
<evidence type="ECO:0000256" key="4">
    <source>
        <dbReference type="ARBA" id="ARBA00022989"/>
    </source>
</evidence>